<dbReference type="EC" id="6.1.1.4" evidence="3"/>
<dbReference type="PROSITE" id="PS00178">
    <property type="entry name" value="AA_TRNA_LIGASE_I"/>
    <property type="match status" value="1"/>
</dbReference>
<keyword evidence="5 11" id="KW-0547">Nucleotide-binding</keyword>
<dbReference type="EMBL" id="JARQZJ010000061">
    <property type="protein sequence ID" value="KAK9878828.1"/>
    <property type="molecule type" value="Genomic_DNA"/>
</dbReference>
<evidence type="ECO:0000256" key="4">
    <source>
        <dbReference type="ARBA" id="ARBA00022598"/>
    </source>
</evidence>
<dbReference type="Pfam" id="PF13603">
    <property type="entry name" value="tRNA-synt_1_2"/>
    <property type="match status" value="1"/>
</dbReference>
<dbReference type="PRINTS" id="PR00985">
    <property type="entry name" value="TRNASYNTHLEU"/>
</dbReference>
<dbReference type="FunFam" id="3.40.50.620:FF:000003">
    <property type="entry name" value="Leucine--tRNA ligase"/>
    <property type="match status" value="1"/>
</dbReference>
<keyword evidence="6 11" id="KW-0067">ATP-binding</keyword>
<evidence type="ECO:0000259" key="12">
    <source>
        <dbReference type="Pfam" id="PF00133"/>
    </source>
</evidence>
<gene>
    <name evidence="15" type="ORF">WA026_003663</name>
</gene>
<evidence type="ECO:0000256" key="1">
    <source>
        <dbReference type="ARBA" id="ARBA00004305"/>
    </source>
</evidence>
<dbReference type="InterPro" id="IPR014729">
    <property type="entry name" value="Rossmann-like_a/b/a_fold"/>
</dbReference>
<protein>
    <recommendedName>
        <fullName evidence="3">leucine--tRNA ligase</fullName>
        <ecNumber evidence="3">6.1.1.4</ecNumber>
    </recommendedName>
    <alternativeName>
        <fullName evidence="9">Leucyl-tRNA synthetase</fullName>
    </alternativeName>
</protein>
<feature type="domain" description="Leucyl-tRNA synthetase editing" evidence="14">
    <location>
        <begin position="281"/>
        <end position="333"/>
    </location>
</feature>
<comment type="catalytic activity">
    <reaction evidence="10">
        <text>tRNA(Leu) + L-leucine + ATP = L-leucyl-tRNA(Leu) + AMP + diphosphate</text>
        <dbReference type="Rhea" id="RHEA:11688"/>
        <dbReference type="Rhea" id="RHEA-COMP:9613"/>
        <dbReference type="Rhea" id="RHEA-COMP:9622"/>
        <dbReference type="ChEBI" id="CHEBI:30616"/>
        <dbReference type="ChEBI" id="CHEBI:33019"/>
        <dbReference type="ChEBI" id="CHEBI:57427"/>
        <dbReference type="ChEBI" id="CHEBI:78442"/>
        <dbReference type="ChEBI" id="CHEBI:78494"/>
        <dbReference type="ChEBI" id="CHEBI:456215"/>
        <dbReference type="EC" id="6.1.1.4"/>
    </reaction>
</comment>
<dbReference type="GO" id="GO:0006429">
    <property type="term" value="P:leucyl-tRNA aminoacylation"/>
    <property type="evidence" value="ECO:0007669"/>
    <property type="project" value="InterPro"/>
</dbReference>
<dbReference type="AlphaFoldDB" id="A0AAW1U8A2"/>
<evidence type="ECO:0000256" key="3">
    <source>
        <dbReference type="ARBA" id="ARBA00013164"/>
    </source>
</evidence>
<feature type="domain" description="Aminoacyl-tRNA synthetase class Ia" evidence="12">
    <location>
        <begin position="424"/>
        <end position="581"/>
    </location>
</feature>
<evidence type="ECO:0000313" key="16">
    <source>
        <dbReference type="Proteomes" id="UP001431783"/>
    </source>
</evidence>
<feature type="domain" description="Aminoacyl-tRNA synthetase class Ia" evidence="12">
    <location>
        <begin position="71"/>
        <end position="266"/>
    </location>
</feature>
<evidence type="ECO:0000259" key="13">
    <source>
        <dbReference type="Pfam" id="PF08264"/>
    </source>
</evidence>
<dbReference type="Pfam" id="PF08264">
    <property type="entry name" value="Anticodon_1"/>
    <property type="match status" value="1"/>
</dbReference>
<keyword evidence="8 11" id="KW-0030">Aminoacyl-tRNA synthetase</keyword>
<dbReference type="GO" id="GO:0004823">
    <property type="term" value="F:leucine-tRNA ligase activity"/>
    <property type="evidence" value="ECO:0007669"/>
    <property type="project" value="UniProtKB-EC"/>
</dbReference>
<dbReference type="InterPro" id="IPR002300">
    <property type="entry name" value="aa-tRNA-synth_Ia"/>
</dbReference>
<comment type="caution">
    <text evidence="15">The sequence shown here is derived from an EMBL/GenBank/DDBJ whole genome shotgun (WGS) entry which is preliminary data.</text>
</comment>
<evidence type="ECO:0000256" key="11">
    <source>
        <dbReference type="RuleBase" id="RU363035"/>
    </source>
</evidence>
<dbReference type="InterPro" id="IPR025709">
    <property type="entry name" value="Leu_tRNA-synth_edit"/>
</dbReference>
<proteinExistence type="inferred from homology"/>
<organism evidence="15 16">
    <name type="scientific">Henosepilachna vigintioctopunctata</name>
    <dbReference type="NCBI Taxonomy" id="420089"/>
    <lineage>
        <taxon>Eukaryota</taxon>
        <taxon>Metazoa</taxon>
        <taxon>Ecdysozoa</taxon>
        <taxon>Arthropoda</taxon>
        <taxon>Hexapoda</taxon>
        <taxon>Insecta</taxon>
        <taxon>Pterygota</taxon>
        <taxon>Neoptera</taxon>
        <taxon>Endopterygota</taxon>
        <taxon>Coleoptera</taxon>
        <taxon>Polyphaga</taxon>
        <taxon>Cucujiformia</taxon>
        <taxon>Coccinelloidea</taxon>
        <taxon>Coccinellidae</taxon>
        <taxon>Epilachninae</taxon>
        <taxon>Epilachnini</taxon>
        <taxon>Henosepilachna</taxon>
    </lineage>
</organism>
<evidence type="ECO:0000256" key="6">
    <source>
        <dbReference type="ARBA" id="ARBA00022840"/>
    </source>
</evidence>
<evidence type="ECO:0000256" key="5">
    <source>
        <dbReference type="ARBA" id="ARBA00022741"/>
    </source>
</evidence>
<dbReference type="InterPro" id="IPR002302">
    <property type="entry name" value="Leu-tRNA-ligase"/>
</dbReference>
<dbReference type="InterPro" id="IPR009008">
    <property type="entry name" value="Val/Leu/Ile-tRNA-synth_edit"/>
</dbReference>
<dbReference type="GO" id="GO:0005524">
    <property type="term" value="F:ATP binding"/>
    <property type="evidence" value="ECO:0007669"/>
    <property type="project" value="UniProtKB-KW"/>
</dbReference>
<evidence type="ECO:0000256" key="7">
    <source>
        <dbReference type="ARBA" id="ARBA00022917"/>
    </source>
</evidence>
<dbReference type="InterPro" id="IPR001412">
    <property type="entry name" value="aa-tRNA-synth_I_CS"/>
</dbReference>
<reference evidence="15 16" key="1">
    <citation type="submission" date="2023-03" db="EMBL/GenBank/DDBJ databases">
        <title>Genome insight into feeding habits of ladybird beetles.</title>
        <authorList>
            <person name="Li H.-S."/>
            <person name="Huang Y.-H."/>
            <person name="Pang H."/>
        </authorList>
    </citation>
    <scope>NUCLEOTIDE SEQUENCE [LARGE SCALE GENOMIC DNA]</scope>
    <source>
        <strain evidence="15">SYSU_2023b</strain>
        <tissue evidence="15">Whole body</tissue>
    </source>
</reference>
<dbReference type="GO" id="GO:0002161">
    <property type="term" value="F:aminoacyl-tRNA deacylase activity"/>
    <property type="evidence" value="ECO:0007669"/>
    <property type="project" value="InterPro"/>
</dbReference>
<comment type="similarity">
    <text evidence="2 11">Belongs to the class-I aminoacyl-tRNA synthetase family.</text>
</comment>
<dbReference type="FunFam" id="3.40.50.620:FF:000100">
    <property type="entry name" value="probable leucine--tRNA ligase, mitochondrial"/>
    <property type="match status" value="1"/>
</dbReference>
<keyword evidence="7 11" id="KW-0648">Protein biosynthesis</keyword>
<dbReference type="SUPFAM" id="SSF50677">
    <property type="entry name" value="ValRS/IleRS/LeuRS editing domain"/>
    <property type="match status" value="1"/>
</dbReference>
<dbReference type="SUPFAM" id="SSF52374">
    <property type="entry name" value="Nucleotidylyl transferase"/>
    <property type="match status" value="1"/>
</dbReference>
<feature type="domain" description="Methionyl/Valyl/Leucyl/Isoleucyl-tRNA synthetase anticodon-binding" evidence="13">
    <location>
        <begin position="758"/>
        <end position="823"/>
    </location>
</feature>
<evidence type="ECO:0000259" key="14">
    <source>
        <dbReference type="Pfam" id="PF13603"/>
    </source>
</evidence>
<dbReference type="FunFam" id="1.10.730.10:FF:000060">
    <property type="entry name" value="Leucyl-tRNA synthetase"/>
    <property type="match status" value="1"/>
</dbReference>
<comment type="subcellular location">
    <subcellularLocation>
        <location evidence="1">Mitochondrion matrix</location>
    </subcellularLocation>
</comment>
<accession>A0AAW1U8A2</accession>
<dbReference type="GO" id="GO:0005759">
    <property type="term" value="C:mitochondrial matrix"/>
    <property type="evidence" value="ECO:0007669"/>
    <property type="project" value="UniProtKB-SubCell"/>
</dbReference>
<dbReference type="PANTHER" id="PTHR43740:SF2">
    <property type="entry name" value="LEUCINE--TRNA LIGASE, MITOCHONDRIAL"/>
    <property type="match status" value="1"/>
</dbReference>
<dbReference type="GO" id="GO:0032543">
    <property type="term" value="P:mitochondrial translation"/>
    <property type="evidence" value="ECO:0007669"/>
    <property type="project" value="TreeGrafter"/>
</dbReference>
<sequence length="903" mass="104641">MLSSSIEILRVSETNIPNITYKNFDFKYAMISPKNHNLLIYRNCVGVFRRKLSGVNLWEADLSHDIKHKIENFWKDKISHSTNGAVSEKKKCYVLSMFPYPSGNLHMGHVRVYTISDAVARFQRMNGKNVIHPIGWDAFGLPAENAAIDHKIAPQEWTKKNISQMKSQLQTLGCSFDWDREITTSDPDYYKWTQYLFLKLYDNGLAYQKNALVNWDPVDQTVLADEQVDENGYSWRSGVKVEKKILKQWFIRTTRFAKDLLDGLNSSSLHDWRDIIKLQQHWIGECNGVNFDFKLINSDEYITLWTPYPEYIHHVKFVAVKKTHYIAQQLSDKLLESCLYLENPFTSERIPLLITDDIDYLQFSDTFTGIPAICEEARNFAMKRNIQFSEVEKLSNTVSIEKVRNSVLDEAKSKGIGGFWNSSKLRDWLISRQRYWGTPIPIIHCVKCGPQPVPTEKLPVELPHLLSHPKKGGLHLKECENWVNTTCPKCKSKAKRETDTMDTFVDSSWYFLRYLDPKNEIEMFDAEKMKAVYPVDLYIGGKEHAVLHLYYARFMSHFLYYLGILPSKEPFHRLLVQGMVKGRSFKLKETGKYLPAEEVVILDNKRNKAVEKQSGAPVVMTWEKMSKSKLNGVEPTDMFKDYGIDTTRLLILADVAPTSHRNWNTNTFPGIINWQKRLWLTMQDFLKHRHNIPTPIPEEQFKECEEYMFDSRNYYIKGTTFNYFISQQLSIAVSKQQGLTNSLRKMPPYVIAKSKQYERALATQIILLAPMAPHFASELWSGFIQAPNHLNDSNEIFWNKPVLEQKWPETDLHYKLELLCKVNGTDKCKIKLQRSILDQLTLEPALELAKKENSLADTFSTRKILGTNLTIHKGTIGILNLIAKNQKEDCSESNGEIEIQEKS</sequence>
<dbReference type="InterPro" id="IPR009080">
    <property type="entry name" value="tRNAsynth_Ia_anticodon-bd"/>
</dbReference>
<dbReference type="Proteomes" id="UP001431783">
    <property type="component" value="Unassembled WGS sequence"/>
</dbReference>
<evidence type="ECO:0000256" key="2">
    <source>
        <dbReference type="ARBA" id="ARBA00005594"/>
    </source>
</evidence>
<dbReference type="SUPFAM" id="SSF47323">
    <property type="entry name" value="Anticodon-binding domain of a subclass of class I aminoacyl-tRNA synthetases"/>
    <property type="match status" value="1"/>
</dbReference>
<dbReference type="Gene3D" id="1.10.730.10">
    <property type="entry name" value="Isoleucyl-tRNA Synthetase, Domain 1"/>
    <property type="match status" value="1"/>
</dbReference>
<dbReference type="CDD" id="cd00812">
    <property type="entry name" value="LeuRS_core"/>
    <property type="match status" value="1"/>
</dbReference>
<evidence type="ECO:0000256" key="8">
    <source>
        <dbReference type="ARBA" id="ARBA00023146"/>
    </source>
</evidence>
<keyword evidence="4 11" id="KW-0436">Ligase</keyword>
<dbReference type="Pfam" id="PF00133">
    <property type="entry name" value="tRNA-synt_1"/>
    <property type="match status" value="2"/>
</dbReference>
<keyword evidence="16" id="KW-1185">Reference proteome</keyword>
<dbReference type="Gene3D" id="3.40.50.620">
    <property type="entry name" value="HUPs"/>
    <property type="match status" value="2"/>
</dbReference>
<evidence type="ECO:0000256" key="10">
    <source>
        <dbReference type="ARBA" id="ARBA00047469"/>
    </source>
</evidence>
<evidence type="ECO:0000313" key="15">
    <source>
        <dbReference type="EMBL" id="KAK9878828.1"/>
    </source>
</evidence>
<name>A0AAW1U8A2_9CUCU</name>
<evidence type="ECO:0000256" key="9">
    <source>
        <dbReference type="ARBA" id="ARBA00030520"/>
    </source>
</evidence>
<dbReference type="PANTHER" id="PTHR43740">
    <property type="entry name" value="LEUCYL-TRNA SYNTHETASE"/>
    <property type="match status" value="1"/>
</dbReference>
<dbReference type="InterPro" id="IPR013155">
    <property type="entry name" value="M/V/L/I-tRNA-synth_anticd-bd"/>
</dbReference>